<dbReference type="PANTHER" id="PTHR24321">
    <property type="entry name" value="DEHYDROGENASES, SHORT CHAIN"/>
    <property type="match status" value="1"/>
</dbReference>
<dbReference type="CDD" id="cd05233">
    <property type="entry name" value="SDR_c"/>
    <property type="match status" value="1"/>
</dbReference>
<evidence type="ECO:0000313" key="4">
    <source>
        <dbReference type="Proteomes" id="UP000619838"/>
    </source>
</evidence>
<accession>A0ABR9XRP4</accession>
<reference evidence="3 4" key="1">
    <citation type="journal article" date="2020" name="Microorganisms">
        <title>Simultaneous Genome Sequencing of Prosthecochloris ethylica and Desulfuromonas acetoxidans within a Syntrophic Mixture Reveals Unique Pili and Protein Interactions.</title>
        <authorList>
            <person name="Kyndt J.A."/>
            <person name="Van Beeumen J.J."/>
            <person name="Meyer T.E."/>
        </authorList>
    </citation>
    <scope>NUCLEOTIDE SEQUENCE [LARGE SCALE GENOMIC DNA]</scope>
    <source>
        <strain evidence="3 4">N3</strain>
    </source>
</reference>
<comment type="caution">
    <text evidence="3">The sequence shown here is derived from an EMBL/GenBank/DDBJ whole genome shotgun (WGS) entry which is preliminary data.</text>
</comment>
<dbReference type="Proteomes" id="UP000619838">
    <property type="component" value="Unassembled WGS sequence"/>
</dbReference>
<dbReference type="PRINTS" id="PR00081">
    <property type="entry name" value="GDHRDH"/>
</dbReference>
<comment type="similarity">
    <text evidence="1">Belongs to the short-chain dehydrogenases/reductases (SDR) family.</text>
</comment>
<evidence type="ECO:0000256" key="1">
    <source>
        <dbReference type="ARBA" id="ARBA00006484"/>
    </source>
</evidence>
<dbReference type="InterPro" id="IPR036291">
    <property type="entry name" value="NAD(P)-bd_dom_sf"/>
</dbReference>
<keyword evidence="4" id="KW-1185">Reference proteome</keyword>
<protein>
    <submittedName>
        <fullName evidence="3">SDR family oxidoreductase</fullName>
    </submittedName>
</protein>
<organism evidence="3 4">
    <name type="scientific">Prosthecochloris ethylica</name>
    <dbReference type="NCBI Taxonomy" id="2743976"/>
    <lineage>
        <taxon>Bacteria</taxon>
        <taxon>Pseudomonadati</taxon>
        <taxon>Chlorobiota</taxon>
        <taxon>Chlorobiia</taxon>
        <taxon>Chlorobiales</taxon>
        <taxon>Chlorobiaceae</taxon>
        <taxon>Prosthecochloris</taxon>
    </lineage>
</organism>
<dbReference type="PANTHER" id="PTHR24321:SF8">
    <property type="entry name" value="ESTRADIOL 17-BETA-DEHYDROGENASE 8-RELATED"/>
    <property type="match status" value="1"/>
</dbReference>
<sequence>MTTRNGNVAMITGAAGALGQSTAETFLKAGYRLVLIDREIERLQQKWNGRDGVLCLQCDLTDTESIDTAVVTALDSYGSIDVLLTIAGGFAMGPPVHELTEDDWNSMQDMNVRTVFLTCRSVIPHMRRQRRGSIATIGARTALHATAKLAPYIISKSSVIRLTECLAAENTDCGLRANCVLPGVIDTPANRRDMPDADTSGWTSPEKIADVLLFLASDASAAVNGASIPV</sequence>
<name>A0ABR9XRP4_9CHLB</name>
<evidence type="ECO:0000313" key="3">
    <source>
        <dbReference type="EMBL" id="MBF0636562.1"/>
    </source>
</evidence>
<proteinExistence type="inferred from homology"/>
<dbReference type="RefSeq" id="WP_175187009.1">
    <property type="nucleotide sequence ID" value="NZ_JABVZQ010000003.1"/>
</dbReference>
<keyword evidence="2" id="KW-0560">Oxidoreductase</keyword>
<evidence type="ECO:0000256" key="2">
    <source>
        <dbReference type="ARBA" id="ARBA00023002"/>
    </source>
</evidence>
<gene>
    <name evidence="3" type="ORF">INT08_05130</name>
</gene>
<dbReference type="Gene3D" id="3.40.50.720">
    <property type="entry name" value="NAD(P)-binding Rossmann-like Domain"/>
    <property type="match status" value="1"/>
</dbReference>
<dbReference type="EMBL" id="JADGII010000006">
    <property type="protein sequence ID" value="MBF0636562.1"/>
    <property type="molecule type" value="Genomic_DNA"/>
</dbReference>
<dbReference type="InterPro" id="IPR002347">
    <property type="entry name" value="SDR_fam"/>
</dbReference>
<dbReference type="SUPFAM" id="SSF51735">
    <property type="entry name" value="NAD(P)-binding Rossmann-fold domains"/>
    <property type="match status" value="1"/>
</dbReference>
<dbReference type="Pfam" id="PF00106">
    <property type="entry name" value="adh_short"/>
    <property type="match status" value="1"/>
</dbReference>